<dbReference type="EMBL" id="RCVZ01000013">
    <property type="protein sequence ID" value="RLQ93624.1"/>
    <property type="molecule type" value="Genomic_DNA"/>
</dbReference>
<proteinExistence type="predicted"/>
<dbReference type="RefSeq" id="WP_121681794.1">
    <property type="nucleotide sequence ID" value="NZ_RCVZ01000013.1"/>
</dbReference>
<comment type="caution">
    <text evidence="1">The sequence shown here is derived from an EMBL/GenBank/DDBJ whole genome shotgun (WGS) entry which is preliminary data.</text>
</comment>
<accession>A0A3L7JTN2</accession>
<dbReference type="Proteomes" id="UP000276770">
    <property type="component" value="Unassembled WGS sequence"/>
</dbReference>
<name>A0A3L7JTN2_9BACI</name>
<dbReference type="OrthoDB" id="2968895at2"/>
<sequence length="144" mass="17073">MSDIGQLRIYVDEQHFPLYHHMGKTLFQQNSQFFTFCAMIGKKENQKSLVPQKHELCRAVTLSEHEWTMIKSVYYKENGQLGSYKEMTQLMEQYAHAGLTQLLENDLQDLVSLTDGQYHFTKEDHDIQLYLMEYTLRVKDEVPF</sequence>
<keyword evidence="2" id="KW-1185">Reference proteome</keyword>
<dbReference type="AlphaFoldDB" id="A0A3L7JTN2"/>
<gene>
    <name evidence="1" type="ORF">D9X91_16705</name>
</gene>
<evidence type="ECO:0000313" key="1">
    <source>
        <dbReference type="EMBL" id="RLQ93624.1"/>
    </source>
</evidence>
<reference evidence="1 2" key="1">
    <citation type="submission" date="2018-10" db="EMBL/GenBank/DDBJ databases">
        <title>Falsibacillus sp. genome draft.</title>
        <authorList>
            <person name="Shi S."/>
        </authorList>
    </citation>
    <scope>NUCLEOTIDE SEQUENCE [LARGE SCALE GENOMIC DNA]</scope>
    <source>
        <strain evidence="1 2">GY 10110</strain>
    </source>
</reference>
<organism evidence="1 2">
    <name type="scientific">Falsibacillus albus</name>
    <dbReference type="NCBI Taxonomy" id="2478915"/>
    <lineage>
        <taxon>Bacteria</taxon>
        <taxon>Bacillati</taxon>
        <taxon>Bacillota</taxon>
        <taxon>Bacilli</taxon>
        <taxon>Bacillales</taxon>
        <taxon>Bacillaceae</taxon>
        <taxon>Falsibacillus</taxon>
    </lineage>
</organism>
<protein>
    <submittedName>
        <fullName evidence="1">Uncharacterized protein</fullName>
    </submittedName>
</protein>
<evidence type="ECO:0000313" key="2">
    <source>
        <dbReference type="Proteomes" id="UP000276770"/>
    </source>
</evidence>